<name>A0A6C0KMM5_9ZZZZ</name>
<dbReference type="EMBL" id="MN740939">
    <property type="protein sequence ID" value="QHU18869.1"/>
    <property type="molecule type" value="Genomic_DNA"/>
</dbReference>
<dbReference type="Gene3D" id="1.10.10.10">
    <property type="entry name" value="Winged helix-like DNA-binding domain superfamily/Winged helix DNA-binding domain"/>
    <property type="match status" value="1"/>
</dbReference>
<dbReference type="InterPro" id="IPR036388">
    <property type="entry name" value="WH-like_DNA-bd_sf"/>
</dbReference>
<dbReference type="AlphaFoldDB" id="A0A6C0KMM5"/>
<dbReference type="InterPro" id="IPR030392">
    <property type="entry name" value="S74_ICA"/>
</dbReference>
<evidence type="ECO:0000313" key="2">
    <source>
        <dbReference type="EMBL" id="QHU18869.1"/>
    </source>
</evidence>
<sequence length="383" mass="41747">MISGYVYASTLNVSTFNLASVGLSTLTASSIGINTNGPTSALDIRNGGINVSSSSGFSIVATGDISCRSIYLTSSLNLSTFSASTVSVSSLLTTSTTSTQNVNFVTILSSATGKILLGTGTPTYRFEINGGSVATSFTTGWRYGYGGGATNVPGPIPDFISMKTDLGIWASIFYATSDQRIKKNIQQLEEEQALQVVRQIRPVTYQYIDQQHHHNQIEYGFIAQDVKPVLPYAVRSESDFIPNIYDLADITAHTESTSIVTLRTKNTDDLGQGDILKILDLHETPLIVNVLNTCHTSIVVDTNLLVRVSEYSPTEEDRKNNIHAHTVFVYGKKVGDVHILEKNAIFSVGIAAIKEIDRLVLEQRRMIADQGKRIAELQNELRI</sequence>
<dbReference type="PROSITE" id="PS51688">
    <property type="entry name" value="ICA"/>
    <property type="match status" value="1"/>
</dbReference>
<feature type="domain" description="Peptidase S74" evidence="1">
    <location>
        <begin position="177"/>
        <end position="367"/>
    </location>
</feature>
<dbReference type="Pfam" id="PF13884">
    <property type="entry name" value="Peptidase_S74"/>
    <property type="match status" value="1"/>
</dbReference>
<proteinExistence type="predicted"/>
<accession>A0A6C0KMM5</accession>
<reference evidence="2" key="1">
    <citation type="journal article" date="2020" name="Nature">
        <title>Giant virus diversity and host interactions through global metagenomics.</title>
        <authorList>
            <person name="Schulz F."/>
            <person name="Roux S."/>
            <person name="Paez-Espino D."/>
            <person name="Jungbluth S."/>
            <person name="Walsh D.A."/>
            <person name="Denef V.J."/>
            <person name="McMahon K.D."/>
            <person name="Konstantinidis K.T."/>
            <person name="Eloe-Fadrosh E.A."/>
            <person name="Kyrpides N.C."/>
            <person name="Woyke T."/>
        </authorList>
    </citation>
    <scope>NUCLEOTIDE SEQUENCE</scope>
    <source>
        <strain evidence="2">GVMAG-S-3300013006-158</strain>
    </source>
</reference>
<evidence type="ECO:0000259" key="1">
    <source>
        <dbReference type="PROSITE" id="PS51688"/>
    </source>
</evidence>
<protein>
    <recommendedName>
        <fullName evidence="1">Peptidase S74 domain-containing protein</fullName>
    </recommendedName>
</protein>
<organism evidence="2">
    <name type="scientific">viral metagenome</name>
    <dbReference type="NCBI Taxonomy" id="1070528"/>
    <lineage>
        <taxon>unclassified sequences</taxon>
        <taxon>metagenomes</taxon>
        <taxon>organismal metagenomes</taxon>
    </lineage>
</organism>